<dbReference type="EMBL" id="DS550355">
    <property type="protein sequence ID" value="EDR23294.1"/>
    <property type="molecule type" value="Genomic_DNA"/>
</dbReference>
<dbReference type="Proteomes" id="UP000008076">
    <property type="component" value="Unassembled WGS sequence"/>
</dbReference>
<feature type="transmembrane region" description="Helical" evidence="1">
    <location>
        <begin position="20"/>
        <end position="46"/>
    </location>
</feature>
<dbReference type="RefSeq" id="XP_001740299.1">
    <property type="nucleotide sequence ID" value="XM_001740247.1"/>
</dbReference>
<reference evidence="3" key="1">
    <citation type="submission" date="2007-12" db="EMBL/GenBank/DDBJ databases">
        <title>Annotation of Entamoeba dispar SAW760.</title>
        <authorList>
            <person name="Lorenzi H."/>
            <person name="Inman J."/>
            <person name="Schobel S."/>
            <person name="Amedeo P."/>
            <person name="Caler E."/>
        </authorList>
    </citation>
    <scope>NUCLEOTIDE SEQUENCE [LARGE SCALE GENOMIC DNA]</scope>
    <source>
        <strain evidence="3">ATCC PRA-260 / SAW760</strain>
    </source>
</reference>
<dbReference type="AlphaFoldDB" id="B0EQA3"/>
<keyword evidence="3" id="KW-1185">Reference proteome</keyword>
<dbReference type="VEuPathDB" id="AmoebaDB:EDI_227960"/>
<dbReference type="KEGG" id="edi:EDI_227960"/>
<gene>
    <name evidence="2" type="ORF">EDI_227960</name>
</gene>
<keyword evidence="1" id="KW-1133">Transmembrane helix</keyword>
<organism evidence="3">
    <name type="scientific">Entamoeba dispar (strain ATCC PRA-260 / SAW760)</name>
    <dbReference type="NCBI Taxonomy" id="370354"/>
    <lineage>
        <taxon>Eukaryota</taxon>
        <taxon>Amoebozoa</taxon>
        <taxon>Evosea</taxon>
        <taxon>Archamoebae</taxon>
        <taxon>Mastigamoebida</taxon>
        <taxon>Entamoebidae</taxon>
        <taxon>Entamoeba</taxon>
    </lineage>
</organism>
<evidence type="ECO:0000313" key="2">
    <source>
        <dbReference type="EMBL" id="EDR23294.1"/>
    </source>
</evidence>
<evidence type="ECO:0000256" key="1">
    <source>
        <dbReference type="SAM" id="Phobius"/>
    </source>
</evidence>
<proteinExistence type="predicted"/>
<protein>
    <submittedName>
        <fullName evidence="2">Uncharacterized protein</fullName>
    </submittedName>
</protein>
<keyword evidence="1" id="KW-0812">Transmembrane</keyword>
<sequence length="111" mass="13553">MYSNNEKYEYFIVIIVFKYYLLYSIIISLCLFYSIIIICFFFYSLLSLLSFSSFIISNILHNKHLTSNILFMNSCYCNNKYTFQNIHNKQINNMNLILFFICYYSYSFSYY</sequence>
<keyword evidence="1" id="KW-0472">Membrane</keyword>
<dbReference type="GeneID" id="5885463"/>
<accession>B0EQA3</accession>
<evidence type="ECO:0000313" key="3">
    <source>
        <dbReference type="Proteomes" id="UP000008076"/>
    </source>
</evidence>
<name>B0EQA3_ENTDS</name>